<comment type="caution">
    <text evidence="2">The sequence shown here is derived from an EMBL/GenBank/DDBJ whole genome shotgun (WGS) entry which is preliminary data.</text>
</comment>
<feature type="compositionally biased region" description="Basic residues" evidence="1">
    <location>
        <begin position="136"/>
        <end position="146"/>
    </location>
</feature>
<sequence>MVVAFEGFSIREYTAKMRSVDVAKCWPFFDNAAATTTMKSPEEVEALLPPITVAKFRWWSHELRRLRSKREKSPDEKSEMVCPVCRVFAASTVNAVNAHIDECLSGRSSSPPQRQRPLKEERRQVVRRSISSSKGVKPKSKPPKKRSIAEIFAVAPQIETIESSEVSEQEDEDEDEDEDDEGEEVVVDDSKVMLSVSRSNCGSGSGSSVLKAKKKNSMIKKRKKEKKEKKRGALMEKEDITSVGVLKKLKESKKLKKKVMKKMKNLDGSNSLVTKVSAQKFKLQNHMNFAKRLKRRFPMDILNSDSVYRKKTSLKCLCTYDKQKQKVRNEEPAFPIRSILKNHTSGKQKSVVQNMQCGSEANPCGIQLSERHVRFSGKDDILGPKRKGFCSSEQNFRNLLSDALAASSEMVLLADNNTVAAEVKRNEVDTSVATDCGTEVQTILGWKQLPEIPHVEIPSSMRLPVSIQDTMKLLPGKSTVPLSPRAIHDDNVHMLDQGYPTAPLKHGFTGVPRLFSTFGGSCENTQVGGNVRRTFSSSGKLMDHVLDPIHKVAETRPMVTMRPFSEPLSVFAADENANHRLHFQSQPAEEKVGSHMLCYQQFCHMPPVNLIGGLCSFPEWKHKAVASRERTTGEDFFGLPLNSHGELIQSSSRSKGTYCQPRETNITGPSSSFFPERNLTQPRITGDYLSMANKHSLEREFPNDEINVFLAQNYVKENSSLQLPARLGVTYWESTGRADIHQLDFERSSDRSFRPLDADLRLMNTSFDGRKEHDHVQNKNINEMIHLKESSGKMPLNTSQPTMRLMGKDVAIGKSSKELQGFEDGKFWTDKEIIVEHCPSGAGLDGSSLNRNFQEWIPRKCKETMGQSLEIQCEKSTQNKFPFKAPESGFAHPYIDWDANSFVQSSSLAANRNSSANSLPFARLPTSSTVFNRASNFQDFFISESESLRLNSQLSLLSSPQNSWEHVDWRPAELTPQQNLPHFTKQRFEFPFLTPDSRANAQSSWFQNSTNLPSWLLHSKQQGKTPMISSQPIPNAVSKQHQHISSRTNFLNTPSVYHSAEATSYPCNTGGNSNFQVKSSLDSAAAIVLPPIVPVITSVKPASAVNAADHRNRLKVKERLKSKALGVKDLYPYKKTNKRHVTKSVDLVKPSRILDSEKQAKLSDMARCTENTNSEIHCDHMAEEGPHSQVFYSSETQSNGIRISGNESSRVDCMGRPGPMKLSAGAKHILKPNQTMDPVNFMPIHSTIPFAAVPNASKVPESQKKAMKIYRF</sequence>
<keyword evidence="3" id="KW-1185">Reference proteome</keyword>
<dbReference type="EMBL" id="JXTB01000056">
    <property type="protein sequence ID" value="PON69408.1"/>
    <property type="molecule type" value="Genomic_DNA"/>
</dbReference>
<dbReference type="OrthoDB" id="678085at2759"/>
<feature type="region of interest" description="Disordered" evidence="1">
    <location>
        <begin position="162"/>
        <end position="232"/>
    </location>
</feature>
<dbReference type="AlphaFoldDB" id="A0A2P5D826"/>
<accession>A0A2P5D826</accession>
<feature type="region of interest" description="Disordered" evidence="1">
    <location>
        <begin position="103"/>
        <end position="149"/>
    </location>
</feature>
<dbReference type="STRING" id="3476.A0A2P5D826"/>
<proteinExistence type="predicted"/>
<feature type="compositionally biased region" description="Acidic residues" evidence="1">
    <location>
        <begin position="165"/>
        <end position="187"/>
    </location>
</feature>
<organism evidence="2 3">
    <name type="scientific">Parasponia andersonii</name>
    <name type="common">Sponia andersonii</name>
    <dbReference type="NCBI Taxonomy" id="3476"/>
    <lineage>
        <taxon>Eukaryota</taxon>
        <taxon>Viridiplantae</taxon>
        <taxon>Streptophyta</taxon>
        <taxon>Embryophyta</taxon>
        <taxon>Tracheophyta</taxon>
        <taxon>Spermatophyta</taxon>
        <taxon>Magnoliopsida</taxon>
        <taxon>eudicotyledons</taxon>
        <taxon>Gunneridae</taxon>
        <taxon>Pentapetalae</taxon>
        <taxon>rosids</taxon>
        <taxon>fabids</taxon>
        <taxon>Rosales</taxon>
        <taxon>Cannabaceae</taxon>
        <taxon>Parasponia</taxon>
    </lineage>
</organism>
<feature type="compositionally biased region" description="Basic residues" evidence="1">
    <location>
        <begin position="211"/>
        <end position="230"/>
    </location>
</feature>
<evidence type="ECO:0008006" key="4">
    <source>
        <dbReference type="Google" id="ProtNLM"/>
    </source>
</evidence>
<name>A0A2P5D826_PARAD</name>
<protein>
    <recommendedName>
        <fullName evidence="4">UBZ4-type domain-containing protein</fullName>
    </recommendedName>
</protein>
<evidence type="ECO:0000313" key="3">
    <source>
        <dbReference type="Proteomes" id="UP000237105"/>
    </source>
</evidence>
<dbReference type="PANTHER" id="PTHR36892:SF1">
    <property type="entry name" value="OS05G0518200 PROTEIN"/>
    <property type="match status" value="1"/>
</dbReference>
<evidence type="ECO:0000313" key="2">
    <source>
        <dbReference type="EMBL" id="PON69408.1"/>
    </source>
</evidence>
<gene>
    <name evidence="2" type="ORF">PanWU01x14_088490</name>
</gene>
<dbReference type="PANTHER" id="PTHR36892">
    <property type="entry name" value="OS01G0201800 PROTEIN"/>
    <property type="match status" value="1"/>
</dbReference>
<evidence type="ECO:0000256" key="1">
    <source>
        <dbReference type="SAM" id="MobiDB-lite"/>
    </source>
</evidence>
<reference evidence="3" key="1">
    <citation type="submission" date="2016-06" db="EMBL/GenBank/DDBJ databases">
        <title>Parallel loss of symbiosis genes in relatives of nitrogen-fixing non-legume Parasponia.</title>
        <authorList>
            <person name="Van Velzen R."/>
            <person name="Holmer R."/>
            <person name="Bu F."/>
            <person name="Rutten L."/>
            <person name="Van Zeijl A."/>
            <person name="Liu W."/>
            <person name="Santuari L."/>
            <person name="Cao Q."/>
            <person name="Sharma T."/>
            <person name="Shen D."/>
            <person name="Roswanjaya Y."/>
            <person name="Wardhani T."/>
            <person name="Kalhor M.S."/>
            <person name="Jansen J."/>
            <person name="Van den Hoogen J."/>
            <person name="Gungor B."/>
            <person name="Hartog M."/>
            <person name="Hontelez J."/>
            <person name="Verver J."/>
            <person name="Yang W.-C."/>
            <person name="Schijlen E."/>
            <person name="Repin R."/>
            <person name="Schilthuizen M."/>
            <person name="Schranz E."/>
            <person name="Heidstra R."/>
            <person name="Miyata K."/>
            <person name="Fedorova E."/>
            <person name="Kohlen W."/>
            <person name="Bisseling T."/>
            <person name="Smit S."/>
            <person name="Geurts R."/>
        </authorList>
    </citation>
    <scope>NUCLEOTIDE SEQUENCE [LARGE SCALE GENOMIC DNA]</scope>
    <source>
        <strain evidence="3">cv. WU1-14</strain>
    </source>
</reference>
<dbReference type="Proteomes" id="UP000237105">
    <property type="component" value="Unassembled WGS sequence"/>
</dbReference>
<feature type="compositionally biased region" description="Low complexity" evidence="1">
    <location>
        <begin position="195"/>
        <end position="208"/>
    </location>
</feature>